<reference evidence="2" key="1">
    <citation type="submission" date="2023-03" db="EMBL/GenBank/DDBJ databases">
        <title>Massive genome expansion in bonnet fungi (Mycena s.s.) driven by repeated elements and novel gene families across ecological guilds.</title>
        <authorList>
            <consortium name="Lawrence Berkeley National Laboratory"/>
            <person name="Harder C.B."/>
            <person name="Miyauchi S."/>
            <person name="Viragh M."/>
            <person name="Kuo A."/>
            <person name="Thoen E."/>
            <person name="Andreopoulos B."/>
            <person name="Lu D."/>
            <person name="Skrede I."/>
            <person name="Drula E."/>
            <person name="Henrissat B."/>
            <person name="Morin E."/>
            <person name="Kohler A."/>
            <person name="Barry K."/>
            <person name="LaButti K."/>
            <person name="Morin E."/>
            <person name="Salamov A."/>
            <person name="Lipzen A."/>
            <person name="Mereny Z."/>
            <person name="Hegedus B."/>
            <person name="Baldrian P."/>
            <person name="Stursova M."/>
            <person name="Weitz H."/>
            <person name="Taylor A."/>
            <person name="Grigoriev I.V."/>
            <person name="Nagy L.G."/>
            <person name="Martin F."/>
            <person name="Kauserud H."/>
        </authorList>
    </citation>
    <scope>NUCLEOTIDE SEQUENCE</scope>
    <source>
        <strain evidence="2">CBHHK188m</strain>
    </source>
</reference>
<protein>
    <submittedName>
        <fullName evidence="2">Uncharacterized protein</fullName>
    </submittedName>
</protein>
<feature type="compositionally biased region" description="Basic and acidic residues" evidence="1">
    <location>
        <begin position="84"/>
        <end position="101"/>
    </location>
</feature>
<feature type="region of interest" description="Disordered" evidence="1">
    <location>
        <begin position="84"/>
        <end position="133"/>
    </location>
</feature>
<sequence>MYAWASAGACRDSDTRVWHGLELCGADLTPELGRNSTAATRYVTGTLALIRGYAGTTRGNSGGTWRASTRTAVADTEAAAALGTRDDSGDLHGAGSKRDDLATGTTVRGHSAPAWTRTVRRGSGAERRENTKAATALSAGQFGRCDATRGSYEAAGCECARISAVTSGQRAMKCAGSLQDEQANSHRLAARRIYLARWESALQGMGVTMSKHERQRNEEAWKTHQLSTQATYVRSTPAKPCSTHARRPGNAYRISASLVAASNWDNIAAGTRNRTPRAGMWGSLAGGVESIELDEDEHASVGRHAGLAGALEEREVLHGRGRPNVRWQREQGGRWARTLESIVAPWIQKPRRMRRVFGNFASGDKVSEDTFCRVEMVAEGKSVAVLSRAGMPTGAYRASETTGTLLILSCKRGERARRAFSHDRGIHINTDYSRVNLAGKRISLYPDSAPNHRRVIGTLFDSKPGHPEIYQVAGTRTARGAVQNCNSSRKSPVRFGTGPSPLDMLPLFLSHVKSRFFCRVKRRSQASHKGPLTGRSAPT</sequence>
<dbReference type="Proteomes" id="UP001215280">
    <property type="component" value="Unassembled WGS sequence"/>
</dbReference>
<evidence type="ECO:0000256" key="1">
    <source>
        <dbReference type="SAM" id="MobiDB-lite"/>
    </source>
</evidence>
<dbReference type="EMBL" id="JARJLG010000114">
    <property type="protein sequence ID" value="KAJ7743008.1"/>
    <property type="molecule type" value="Genomic_DNA"/>
</dbReference>
<gene>
    <name evidence="2" type="ORF">DFH07DRAFT_777500</name>
</gene>
<evidence type="ECO:0000313" key="3">
    <source>
        <dbReference type="Proteomes" id="UP001215280"/>
    </source>
</evidence>
<keyword evidence="3" id="KW-1185">Reference proteome</keyword>
<accession>A0AAD7N3K6</accession>
<evidence type="ECO:0000313" key="2">
    <source>
        <dbReference type="EMBL" id="KAJ7743008.1"/>
    </source>
</evidence>
<organism evidence="2 3">
    <name type="scientific">Mycena maculata</name>
    <dbReference type="NCBI Taxonomy" id="230809"/>
    <lineage>
        <taxon>Eukaryota</taxon>
        <taxon>Fungi</taxon>
        <taxon>Dikarya</taxon>
        <taxon>Basidiomycota</taxon>
        <taxon>Agaricomycotina</taxon>
        <taxon>Agaricomycetes</taxon>
        <taxon>Agaricomycetidae</taxon>
        <taxon>Agaricales</taxon>
        <taxon>Marasmiineae</taxon>
        <taxon>Mycenaceae</taxon>
        <taxon>Mycena</taxon>
    </lineage>
</organism>
<dbReference type="AlphaFoldDB" id="A0AAD7N3K6"/>
<comment type="caution">
    <text evidence="2">The sequence shown here is derived from an EMBL/GenBank/DDBJ whole genome shotgun (WGS) entry which is preliminary data.</text>
</comment>
<name>A0AAD7N3K6_9AGAR</name>
<proteinExistence type="predicted"/>